<dbReference type="SUPFAM" id="SSF53756">
    <property type="entry name" value="UDP-Glycosyltransferase/glycogen phosphorylase"/>
    <property type="match status" value="1"/>
</dbReference>
<feature type="domain" description="Glycosyltransferase subfamily 4-like N-terminal" evidence="3">
    <location>
        <begin position="14"/>
        <end position="173"/>
    </location>
</feature>
<dbReference type="EMBL" id="BTPD01000006">
    <property type="protein sequence ID" value="GMQ29577.1"/>
    <property type="molecule type" value="Genomic_DNA"/>
</dbReference>
<evidence type="ECO:0000313" key="5">
    <source>
        <dbReference type="Proteomes" id="UP001338309"/>
    </source>
</evidence>
<evidence type="ECO:0008006" key="6">
    <source>
        <dbReference type="Google" id="ProtNLM"/>
    </source>
</evidence>
<feature type="region of interest" description="Disordered" evidence="1">
    <location>
        <begin position="179"/>
        <end position="218"/>
    </location>
</feature>
<dbReference type="Pfam" id="PF13439">
    <property type="entry name" value="Glyco_transf_4"/>
    <property type="match status" value="1"/>
</dbReference>
<dbReference type="Pfam" id="PF00534">
    <property type="entry name" value="Glycos_transf_1"/>
    <property type="match status" value="2"/>
</dbReference>
<keyword evidence="5" id="KW-1185">Reference proteome</keyword>
<reference evidence="4 5" key="1">
    <citation type="submission" date="2023-08" db="EMBL/GenBank/DDBJ databases">
        <title>Draft genome sequence of Algoriphagus confluentis.</title>
        <authorList>
            <person name="Takatani N."/>
            <person name="Hosokawa M."/>
            <person name="Sawabe T."/>
        </authorList>
    </citation>
    <scope>NUCLEOTIDE SEQUENCE [LARGE SCALE GENOMIC DNA]</scope>
    <source>
        <strain evidence="4 5">NBRC 111222</strain>
    </source>
</reference>
<dbReference type="Proteomes" id="UP001338309">
    <property type="component" value="Unassembled WGS sequence"/>
</dbReference>
<accession>A0ABQ6PPV6</accession>
<protein>
    <recommendedName>
        <fullName evidence="6">Glycosyltransferase</fullName>
    </recommendedName>
</protein>
<feature type="domain" description="Glycosyl transferase family 1" evidence="2">
    <location>
        <begin position="322"/>
        <end position="398"/>
    </location>
</feature>
<dbReference type="Gene3D" id="3.40.50.2000">
    <property type="entry name" value="Glycogen Phosphorylase B"/>
    <property type="match status" value="2"/>
</dbReference>
<evidence type="ECO:0000259" key="3">
    <source>
        <dbReference type="Pfam" id="PF13439"/>
    </source>
</evidence>
<dbReference type="PANTHER" id="PTHR12526">
    <property type="entry name" value="GLYCOSYLTRANSFERASE"/>
    <property type="match status" value="1"/>
</dbReference>
<sequence length="428" mass="47979">MKILFTQDALINAGAERSHLEILSRFSSEMDVALVYFYPKHELKEAYERAGIRLFFLDIPEAYHFPLAIYRLVKLIRTEKPDLLISSLWRADIITRIASFLTEVPLVGTLVNDSYAAIAWTDKKGLKYKVVYWLDRLTAGIPVHWIANAQALADSHVKTLGIKGEKISVVYRGRPIPLPPRSVPTHPSGGSPHTGNSGTLFSSQLKEESHSVAGEDTGHGQRIQNFISYGRLLERKGFQDAIKAFSQLIKKCPDCTFTIFGEGPYRTQLESLVQNLGLQESVFLPGKIDNPAELLLRSEFENPKPDTCIEGSRSIQNPKSFHCFLFPSWYEGFSGALVEAMMAGIPIIASDIPMNLEAIEDKKSGLVFPVNQVNALASQMTWAIENPELIRELGINARMIAEERFEIEKIAKRYEATLFSIVDSKTSF</sequence>
<comment type="caution">
    <text evidence="4">The sequence shown here is derived from an EMBL/GenBank/DDBJ whole genome shotgun (WGS) entry which is preliminary data.</text>
</comment>
<dbReference type="PANTHER" id="PTHR12526:SF630">
    <property type="entry name" value="GLYCOSYLTRANSFERASE"/>
    <property type="match status" value="1"/>
</dbReference>
<evidence type="ECO:0000259" key="2">
    <source>
        <dbReference type="Pfam" id="PF00534"/>
    </source>
</evidence>
<organism evidence="4 5">
    <name type="scientific">Algoriphagus confluentis</name>
    <dbReference type="NCBI Taxonomy" id="1697556"/>
    <lineage>
        <taxon>Bacteria</taxon>
        <taxon>Pseudomonadati</taxon>
        <taxon>Bacteroidota</taxon>
        <taxon>Cytophagia</taxon>
        <taxon>Cytophagales</taxon>
        <taxon>Cyclobacteriaceae</taxon>
        <taxon>Algoriphagus</taxon>
    </lineage>
</organism>
<dbReference type="InterPro" id="IPR001296">
    <property type="entry name" value="Glyco_trans_1"/>
</dbReference>
<dbReference type="InterPro" id="IPR028098">
    <property type="entry name" value="Glyco_trans_4-like_N"/>
</dbReference>
<dbReference type="RefSeq" id="WP_338224295.1">
    <property type="nucleotide sequence ID" value="NZ_BTPD01000006.1"/>
</dbReference>
<feature type="domain" description="Glycosyl transferase family 1" evidence="2">
    <location>
        <begin position="226"/>
        <end position="298"/>
    </location>
</feature>
<feature type="compositionally biased region" description="Polar residues" evidence="1">
    <location>
        <begin position="191"/>
        <end position="204"/>
    </location>
</feature>
<proteinExistence type="predicted"/>
<name>A0ABQ6PPV6_9BACT</name>
<evidence type="ECO:0000256" key="1">
    <source>
        <dbReference type="SAM" id="MobiDB-lite"/>
    </source>
</evidence>
<evidence type="ECO:0000313" key="4">
    <source>
        <dbReference type="EMBL" id="GMQ29577.1"/>
    </source>
</evidence>
<gene>
    <name evidence="4" type="ORF">Aconfl_22200</name>
</gene>